<evidence type="ECO:0000313" key="1">
    <source>
        <dbReference type="EMBL" id="GIX90571.1"/>
    </source>
</evidence>
<dbReference type="AlphaFoldDB" id="A0AAV4P0M9"/>
<gene>
    <name evidence="1" type="ORF">CEXT_620391</name>
</gene>
<evidence type="ECO:0000313" key="2">
    <source>
        <dbReference type="Proteomes" id="UP001054945"/>
    </source>
</evidence>
<comment type="caution">
    <text evidence="1">The sequence shown here is derived from an EMBL/GenBank/DDBJ whole genome shotgun (WGS) entry which is preliminary data.</text>
</comment>
<organism evidence="1 2">
    <name type="scientific">Caerostris extrusa</name>
    <name type="common">Bark spider</name>
    <name type="synonym">Caerostris bankana</name>
    <dbReference type="NCBI Taxonomy" id="172846"/>
    <lineage>
        <taxon>Eukaryota</taxon>
        <taxon>Metazoa</taxon>
        <taxon>Ecdysozoa</taxon>
        <taxon>Arthropoda</taxon>
        <taxon>Chelicerata</taxon>
        <taxon>Arachnida</taxon>
        <taxon>Araneae</taxon>
        <taxon>Araneomorphae</taxon>
        <taxon>Entelegynae</taxon>
        <taxon>Araneoidea</taxon>
        <taxon>Araneidae</taxon>
        <taxon>Caerostris</taxon>
    </lineage>
</organism>
<protein>
    <submittedName>
        <fullName evidence="1">Uncharacterized protein</fullName>
    </submittedName>
</protein>
<keyword evidence="2" id="KW-1185">Reference proteome</keyword>
<sequence length="161" mass="18209">MPHLYSIPPDLLVDTSPLFNTSPPLDTSPLFITDVYLTDGPPCGYLTIIQYLTYVPPCGYPPLYSIPHGWTSLWIPYLYSIPHGWTSLGIPCSKKYPRKDYSWPRRTASPKTIDKNNSPQLMTIVPKGPINDSVITRMSMDFENSGYDKLMVSFAVTAYRI</sequence>
<name>A0AAV4P0M9_CAEEX</name>
<accession>A0AAV4P0M9</accession>
<proteinExistence type="predicted"/>
<reference evidence="1 2" key="1">
    <citation type="submission" date="2021-06" db="EMBL/GenBank/DDBJ databases">
        <title>Caerostris extrusa draft genome.</title>
        <authorList>
            <person name="Kono N."/>
            <person name="Arakawa K."/>
        </authorList>
    </citation>
    <scope>NUCLEOTIDE SEQUENCE [LARGE SCALE GENOMIC DNA]</scope>
</reference>
<dbReference type="Proteomes" id="UP001054945">
    <property type="component" value="Unassembled WGS sequence"/>
</dbReference>
<dbReference type="EMBL" id="BPLR01021506">
    <property type="protein sequence ID" value="GIX90571.1"/>
    <property type="molecule type" value="Genomic_DNA"/>
</dbReference>